<organism evidence="1">
    <name type="scientific">Graphocephala atropunctata</name>
    <dbReference type="NCBI Taxonomy" id="36148"/>
    <lineage>
        <taxon>Eukaryota</taxon>
        <taxon>Metazoa</taxon>
        <taxon>Ecdysozoa</taxon>
        <taxon>Arthropoda</taxon>
        <taxon>Hexapoda</taxon>
        <taxon>Insecta</taxon>
        <taxon>Pterygota</taxon>
        <taxon>Neoptera</taxon>
        <taxon>Paraneoptera</taxon>
        <taxon>Hemiptera</taxon>
        <taxon>Auchenorrhyncha</taxon>
        <taxon>Membracoidea</taxon>
        <taxon>Cicadellidae</taxon>
        <taxon>Cicadellinae</taxon>
        <taxon>Cicadellini</taxon>
        <taxon>Graphocephala</taxon>
    </lineage>
</organism>
<reference evidence="1" key="1">
    <citation type="submission" date="2015-11" db="EMBL/GenBank/DDBJ databases">
        <title>De novo transcriptome assembly of four potential Pierce s Disease insect vectors from Arizona vineyards.</title>
        <authorList>
            <person name="Tassone E.E."/>
        </authorList>
    </citation>
    <scope>NUCLEOTIDE SEQUENCE</scope>
</reference>
<dbReference type="InterPro" id="IPR018788">
    <property type="entry name" value="Proteasome_assmbl_chp_3"/>
</dbReference>
<dbReference type="Pfam" id="PF10178">
    <property type="entry name" value="PAC3"/>
    <property type="match status" value="1"/>
</dbReference>
<gene>
    <name evidence="1" type="ORF">g.8408</name>
</gene>
<dbReference type="PANTHER" id="PTHR31051:SF1">
    <property type="entry name" value="PROTEASOME ASSEMBLY CHAPERONE 3"/>
    <property type="match status" value="1"/>
</dbReference>
<dbReference type="EMBL" id="GEBQ01022765">
    <property type="protein sequence ID" value="JAT17212.1"/>
    <property type="molecule type" value="Transcribed_RNA"/>
</dbReference>
<dbReference type="PANTHER" id="PTHR31051">
    <property type="entry name" value="PROTEASOME ASSEMBLY CHAPERONE 3"/>
    <property type="match status" value="1"/>
</dbReference>
<dbReference type="AlphaFoldDB" id="A0A1B6L0I1"/>
<dbReference type="InterPro" id="IPR053720">
    <property type="entry name" value="Psm_Assembly_Chaperone"/>
</dbReference>
<sequence>MSFKTAGLIIDGINTDIAVSEFVNSYFIVLTQFEKLGAIVSVKKDSFQAVEGEQTVYSIKTEFGDEEGPGQIVARYLVEQLNISKPVVFSVALRDSSLRTLRALTQALRTLNNWS</sequence>
<proteinExistence type="predicted"/>
<name>A0A1B6L0I1_9HEMI</name>
<evidence type="ECO:0000313" key="1">
    <source>
        <dbReference type="EMBL" id="JAT17212.1"/>
    </source>
</evidence>
<accession>A0A1B6L0I1</accession>
<dbReference type="GO" id="GO:0043248">
    <property type="term" value="P:proteasome assembly"/>
    <property type="evidence" value="ECO:0007669"/>
    <property type="project" value="InterPro"/>
</dbReference>
<protein>
    <submittedName>
        <fullName evidence="1">Uncharacterized protein</fullName>
    </submittedName>
</protein>
<dbReference type="Gene3D" id="3.30.230.90">
    <property type="match status" value="1"/>
</dbReference>